<dbReference type="RefSeq" id="WP_267639075.1">
    <property type="nucleotide sequence ID" value="NZ_JAODIY010000048.1"/>
</dbReference>
<organism evidence="2 3">
    <name type="scientific">Halovenus rubra</name>
    <dbReference type="NCBI Taxonomy" id="869890"/>
    <lineage>
        <taxon>Archaea</taxon>
        <taxon>Methanobacteriati</taxon>
        <taxon>Methanobacteriota</taxon>
        <taxon>Stenosarchaea group</taxon>
        <taxon>Halobacteria</taxon>
        <taxon>Halobacteriales</taxon>
        <taxon>Haloarculaceae</taxon>
        <taxon>Halovenus</taxon>
    </lineage>
</organism>
<proteinExistence type="predicted"/>
<evidence type="ECO:0000313" key="3">
    <source>
        <dbReference type="Proteomes" id="UP001596414"/>
    </source>
</evidence>
<dbReference type="Proteomes" id="UP001596414">
    <property type="component" value="Unassembled WGS sequence"/>
</dbReference>
<comment type="caution">
    <text evidence="2">The sequence shown here is derived from an EMBL/GenBank/DDBJ whole genome shotgun (WGS) entry which is preliminary data.</text>
</comment>
<dbReference type="EMBL" id="JBHSZQ010000050">
    <property type="protein sequence ID" value="MFC7127509.1"/>
    <property type="molecule type" value="Genomic_DNA"/>
</dbReference>
<dbReference type="Pfam" id="PF01882">
    <property type="entry name" value="DUF58"/>
    <property type="match status" value="1"/>
</dbReference>
<dbReference type="InterPro" id="IPR002881">
    <property type="entry name" value="DUF58"/>
</dbReference>
<sequence length="426" mass="46273">MNDNQWAVSVVLALVGVGVATGTPFLVGLAVAPLSFVAAAGFDTAPKPAVELTREFVTAHETEVKTGDPGERITVNLTLRNTASYPLTDIRVIDGVPTDIPVVSGTPRGCYSLGPDETATIEYEIELRRGEHAFRDATVRSRGPSAVGQQTETKPVAGDAQLGCLAFVDNVPIDQGTNDFAGQIPTNDGGNGVEFYSVRDYEPGDSVRSIDWRRYANSRELATVEFRAERATRVVCLVDSRRSQQRAPSDDHLPALNLIVAAAERTFDAVIDNGYPTGVVSLNNRSHRFVEPGTDGQTRTTATSLLDAIREQTEDTEQHVQTRWGEPLTVIPSLLPSNAQVILFSSFIDDYPVDLVKQLREHGYPVCVVSPDIATGRKDTAGRLTAIQRRTRLTETRQTGSHVVDWDMGDPIGIVLNKVVSEVSHI</sequence>
<name>A0ABD5XA90_9EURY</name>
<protein>
    <submittedName>
        <fullName evidence="2">DUF58 domain-containing protein</fullName>
    </submittedName>
</protein>
<gene>
    <name evidence="2" type="ORF">ACFQJ7_16045</name>
</gene>
<evidence type="ECO:0000259" key="1">
    <source>
        <dbReference type="Pfam" id="PF01882"/>
    </source>
</evidence>
<dbReference type="PANTHER" id="PTHR33608:SF6">
    <property type="entry name" value="BLL2464 PROTEIN"/>
    <property type="match status" value="1"/>
</dbReference>
<dbReference type="PANTHER" id="PTHR33608">
    <property type="entry name" value="BLL2464 PROTEIN"/>
    <property type="match status" value="1"/>
</dbReference>
<evidence type="ECO:0000313" key="2">
    <source>
        <dbReference type="EMBL" id="MFC7127509.1"/>
    </source>
</evidence>
<reference evidence="2 3" key="1">
    <citation type="journal article" date="2014" name="Int. J. Syst. Evol. Microbiol.">
        <title>Complete genome sequence of Corynebacterium casei LMG S-19264T (=DSM 44701T), isolated from a smear-ripened cheese.</title>
        <authorList>
            <consortium name="US DOE Joint Genome Institute (JGI-PGF)"/>
            <person name="Walter F."/>
            <person name="Albersmeier A."/>
            <person name="Kalinowski J."/>
            <person name="Ruckert C."/>
        </authorList>
    </citation>
    <scope>NUCLEOTIDE SEQUENCE [LARGE SCALE GENOMIC DNA]</scope>
    <source>
        <strain evidence="2 3">CGMCC 4.7215</strain>
    </source>
</reference>
<dbReference type="AlphaFoldDB" id="A0ABD5XA90"/>
<accession>A0ABD5XA90</accession>
<feature type="domain" description="DUF58" evidence="1">
    <location>
        <begin position="197"/>
        <end position="369"/>
    </location>
</feature>